<dbReference type="GO" id="GO:0003774">
    <property type="term" value="F:cytoskeletal motor activity"/>
    <property type="evidence" value="ECO:0007669"/>
    <property type="project" value="InterPro"/>
</dbReference>
<evidence type="ECO:0000256" key="3">
    <source>
        <dbReference type="ARBA" id="ARBA00006929"/>
    </source>
</evidence>
<proteinExistence type="inferred from homology"/>
<dbReference type="GO" id="GO:0071973">
    <property type="term" value="P:bacterial-type flagellum-dependent cell motility"/>
    <property type="evidence" value="ECO:0007669"/>
    <property type="project" value="InterPro"/>
</dbReference>
<comment type="subcellular location">
    <subcellularLocation>
        <location evidence="11">Cell outer membrane</location>
        <topology evidence="11">Lipid-anchor</topology>
    </subcellularLocation>
    <subcellularLocation>
        <location evidence="11">Bacterial flagellum basal body</location>
    </subcellularLocation>
    <subcellularLocation>
        <location evidence="2">Membrane</location>
        <topology evidence="2">Lipid-anchor</topology>
    </subcellularLocation>
</comment>
<feature type="region of interest" description="Disordered" evidence="12">
    <location>
        <begin position="89"/>
        <end position="109"/>
    </location>
</feature>
<dbReference type="PANTHER" id="PTHR34933">
    <property type="entry name" value="FLAGELLAR L-RING PROTEIN"/>
    <property type="match status" value="1"/>
</dbReference>
<evidence type="ECO:0000256" key="8">
    <source>
        <dbReference type="ARBA" id="ARBA00023143"/>
    </source>
</evidence>
<evidence type="ECO:0000256" key="5">
    <source>
        <dbReference type="ARBA" id="ARBA00022729"/>
    </source>
</evidence>
<comment type="similarity">
    <text evidence="3 11">Belongs to the FlgH family.</text>
</comment>
<dbReference type="PANTHER" id="PTHR34933:SF1">
    <property type="entry name" value="FLAGELLAR L-RING PROTEIN"/>
    <property type="match status" value="1"/>
</dbReference>
<dbReference type="InterPro" id="IPR000527">
    <property type="entry name" value="Flag_Lring"/>
</dbReference>
<evidence type="ECO:0000256" key="4">
    <source>
        <dbReference type="ARBA" id="ARBA00011439"/>
    </source>
</evidence>
<evidence type="ECO:0000313" key="13">
    <source>
        <dbReference type="EMBL" id="QGT78014.1"/>
    </source>
</evidence>
<gene>
    <name evidence="11 13" type="primary">flgH</name>
    <name evidence="13" type="ORF">GM160_03395</name>
</gene>
<dbReference type="EMBL" id="CP046415">
    <property type="protein sequence ID" value="QGT78014.1"/>
    <property type="molecule type" value="Genomic_DNA"/>
</dbReference>
<dbReference type="HAMAP" id="MF_00415">
    <property type="entry name" value="FlgH"/>
    <property type="match status" value="1"/>
</dbReference>
<keyword evidence="6 11" id="KW-0472">Membrane</keyword>
<evidence type="ECO:0000313" key="14">
    <source>
        <dbReference type="Proteomes" id="UP000427716"/>
    </source>
</evidence>
<keyword evidence="10 11" id="KW-0449">Lipoprotein</keyword>
<keyword evidence="13" id="KW-0969">Cilium</keyword>
<evidence type="ECO:0000256" key="6">
    <source>
        <dbReference type="ARBA" id="ARBA00023136"/>
    </source>
</evidence>
<reference evidence="13 14" key="1">
    <citation type="submission" date="2019-11" db="EMBL/GenBank/DDBJ databases">
        <authorList>
            <person name="Zhang J."/>
            <person name="Sun C."/>
        </authorList>
    </citation>
    <scope>NUCLEOTIDE SEQUENCE [LARGE SCALE GENOMIC DNA]</scope>
    <source>
        <strain evidence="14">sp2</strain>
    </source>
</reference>
<comment type="subunit">
    <text evidence="4 11">The basal body constitutes a major portion of the flagellar organelle and consists of four rings (L,P,S, and M) mounted on a central rod.</text>
</comment>
<sequence>MKPSIHWLTRGVVLIGAALLAGCASQPPIKPDPQFNAALPPEASEHNPVQSNGAIFQAGQVDNMFADARPYRVGDILTVILEERMQASKSAQTSTGKSQETAITPPNVLGLTGPAIERLNAQITGERDFAGDGESSQQNTLNGQITVTVARVLSNGNLVIRGQKWIGINQGSEFIKLAGMVRPQDIAPDNTVMSTRVANAQIAYGGEGVINESNNMGWLARFFNSPVFPF</sequence>
<name>A0A6I6D328_9GAMM</name>
<dbReference type="RefSeq" id="WP_136866628.1">
    <property type="nucleotide sequence ID" value="NZ_CP046415.1"/>
</dbReference>
<keyword evidence="13" id="KW-0282">Flagellum</keyword>
<comment type="function">
    <text evidence="1 11">Assembles around the rod to form the L-ring and probably protects the motor/basal body from shearing forces during rotation.</text>
</comment>
<organism evidence="13 14">
    <name type="scientific">Guyparkeria halophila</name>
    <dbReference type="NCBI Taxonomy" id="47960"/>
    <lineage>
        <taxon>Bacteria</taxon>
        <taxon>Pseudomonadati</taxon>
        <taxon>Pseudomonadota</taxon>
        <taxon>Gammaproteobacteria</taxon>
        <taxon>Chromatiales</taxon>
        <taxon>Thioalkalibacteraceae</taxon>
        <taxon>Guyparkeria</taxon>
    </lineage>
</organism>
<keyword evidence="9 11" id="KW-0998">Cell outer membrane</keyword>
<dbReference type="KEGG" id="ghl:GM160_03395"/>
<dbReference type="NCBIfam" id="NF001304">
    <property type="entry name" value="PRK00249.1-4"/>
    <property type="match status" value="1"/>
</dbReference>
<dbReference type="PRINTS" id="PR01008">
    <property type="entry name" value="FLGLRINGFLGH"/>
</dbReference>
<keyword evidence="8 11" id="KW-0975">Bacterial flagellum</keyword>
<accession>A0A6I6D328</accession>
<dbReference type="GO" id="GO:0009279">
    <property type="term" value="C:cell outer membrane"/>
    <property type="evidence" value="ECO:0007669"/>
    <property type="project" value="UniProtKB-SubCell"/>
</dbReference>
<evidence type="ECO:0000256" key="9">
    <source>
        <dbReference type="ARBA" id="ARBA00023237"/>
    </source>
</evidence>
<dbReference type="Proteomes" id="UP000427716">
    <property type="component" value="Chromosome"/>
</dbReference>
<keyword evidence="14" id="KW-1185">Reference proteome</keyword>
<dbReference type="GO" id="GO:0009427">
    <property type="term" value="C:bacterial-type flagellum basal body, distal rod, L ring"/>
    <property type="evidence" value="ECO:0007669"/>
    <property type="project" value="InterPro"/>
</dbReference>
<keyword evidence="5 11" id="KW-0732">Signal</keyword>
<keyword evidence="7" id="KW-0564">Palmitate</keyword>
<evidence type="ECO:0000256" key="2">
    <source>
        <dbReference type="ARBA" id="ARBA00004635"/>
    </source>
</evidence>
<dbReference type="Pfam" id="PF02107">
    <property type="entry name" value="FlgH"/>
    <property type="match status" value="1"/>
</dbReference>
<evidence type="ECO:0000256" key="1">
    <source>
        <dbReference type="ARBA" id="ARBA00002591"/>
    </source>
</evidence>
<evidence type="ECO:0000256" key="10">
    <source>
        <dbReference type="ARBA" id="ARBA00023288"/>
    </source>
</evidence>
<evidence type="ECO:0000256" key="7">
    <source>
        <dbReference type="ARBA" id="ARBA00023139"/>
    </source>
</evidence>
<dbReference type="AlphaFoldDB" id="A0A6I6D328"/>
<dbReference type="PROSITE" id="PS51257">
    <property type="entry name" value="PROKAR_LIPOPROTEIN"/>
    <property type="match status" value="1"/>
</dbReference>
<keyword evidence="13" id="KW-0966">Cell projection</keyword>
<protein>
    <recommendedName>
        <fullName evidence="11">Flagellar L-ring protein</fullName>
    </recommendedName>
    <alternativeName>
        <fullName evidence="11">Basal body L-ring protein</fullName>
    </alternativeName>
</protein>
<feature type="compositionally biased region" description="Polar residues" evidence="12">
    <location>
        <begin position="89"/>
        <end position="104"/>
    </location>
</feature>
<evidence type="ECO:0000256" key="12">
    <source>
        <dbReference type="SAM" id="MobiDB-lite"/>
    </source>
</evidence>
<evidence type="ECO:0000256" key="11">
    <source>
        <dbReference type="HAMAP-Rule" id="MF_00415"/>
    </source>
</evidence>